<sequence length="148" mass="16560">MDRELTIDIVCPVMALHVIVMLTITGHLVVLFRSDGPLTMLVTHLTPFPHYVHDAVCNSPTQYRYDQYLRATRSASTQQRLRTPSRNAPIARVRHIASNDCVHSKVMSTRPAGSRSSPPHNALTTIAATYRRVFRSTFSALALSNDEC</sequence>
<reference evidence="2 3" key="1">
    <citation type="submission" date="2019-03" db="EMBL/GenBank/DDBJ databases">
        <title>Comparative insights into the high quality Complete genome sequence of highly metal resistant Cupriavidus metallidurans strain BS1 isolated from a gold-copper mine.</title>
        <authorList>
            <person name="Mazhar H.S."/>
            <person name="Rensing C."/>
        </authorList>
    </citation>
    <scope>NUCLEOTIDE SEQUENCE [LARGE SCALE GENOMIC DNA]</scope>
    <source>
        <strain evidence="2 3">BS1</strain>
    </source>
</reference>
<dbReference type="AlphaFoldDB" id="A0A482J382"/>
<keyword evidence="1" id="KW-0472">Membrane</keyword>
<dbReference type="Proteomes" id="UP000253772">
    <property type="component" value="Chromosome c2"/>
</dbReference>
<feature type="transmembrane region" description="Helical" evidence="1">
    <location>
        <begin position="12"/>
        <end position="32"/>
    </location>
</feature>
<evidence type="ECO:0000256" key="1">
    <source>
        <dbReference type="SAM" id="Phobius"/>
    </source>
</evidence>
<accession>A0A482J382</accession>
<keyword evidence="1" id="KW-0812">Transmembrane</keyword>
<keyword evidence="1" id="KW-1133">Transmembrane helix</keyword>
<evidence type="ECO:0000313" key="3">
    <source>
        <dbReference type="Proteomes" id="UP000253772"/>
    </source>
</evidence>
<name>A0A482J382_9BURK</name>
<evidence type="ECO:0000313" key="2">
    <source>
        <dbReference type="EMBL" id="QBP14067.1"/>
    </source>
</evidence>
<organism evidence="2 3">
    <name type="scientific">Cupriavidus metallidurans</name>
    <dbReference type="NCBI Taxonomy" id="119219"/>
    <lineage>
        <taxon>Bacteria</taxon>
        <taxon>Pseudomonadati</taxon>
        <taxon>Pseudomonadota</taxon>
        <taxon>Betaproteobacteria</taxon>
        <taxon>Burkholderiales</taxon>
        <taxon>Burkholderiaceae</taxon>
        <taxon>Cupriavidus</taxon>
    </lineage>
</organism>
<protein>
    <submittedName>
        <fullName evidence="2">Uncharacterized protein</fullName>
    </submittedName>
</protein>
<gene>
    <name evidence="2" type="ORF">DDF84_019160</name>
</gene>
<dbReference type="EMBL" id="CP037901">
    <property type="protein sequence ID" value="QBP14067.1"/>
    <property type="molecule type" value="Genomic_DNA"/>
</dbReference>
<proteinExistence type="predicted"/>